<dbReference type="KEGG" id="sita:101770476"/>
<feature type="transmembrane region" description="Helical" evidence="1">
    <location>
        <begin position="124"/>
        <end position="142"/>
    </location>
</feature>
<feature type="transmembrane region" description="Helical" evidence="1">
    <location>
        <begin position="15"/>
        <end position="34"/>
    </location>
</feature>
<dbReference type="InterPro" id="IPR016137">
    <property type="entry name" value="RGS"/>
</dbReference>
<evidence type="ECO:0000256" key="1">
    <source>
        <dbReference type="SAM" id="Phobius"/>
    </source>
</evidence>
<feature type="domain" description="RGS" evidence="2">
    <location>
        <begin position="291"/>
        <end position="409"/>
    </location>
</feature>
<feature type="transmembrane region" description="Helical" evidence="1">
    <location>
        <begin position="46"/>
        <end position="70"/>
    </location>
</feature>
<keyword evidence="1" id="KW-1133">Transmembrane helix</keyword>
<feature type="transmembrane region" description="Helical" evidence="1">
    <location>
        <begin position="154"/>
        <end position="178"/>
    </location>
</feature>
<protein>
    <recommendedName>
        <fullName evidence="2">RGS domain-containing protein</fullName>
    </recommendedName>
</protein>
<dbReference type="AlphaFoldDB" id="A0A368PYY2"/>
<keyword evidence="1" id="KW-0472">Membrane</keyword>
<name>A0A368PYY2_SETIT</name>
<dbReference type="OrthoDB" id="752017at2759"/>
<accession>A0A368PYY2</accession>
<feature type="transmembrane region" description="Helical" evidence="1">
    <location>
        <begin position="223"/>
        <end position="241"/>
    </location>
</feature>
<dbReference type="InterPro" id="IPR044926">
    <property type="entry name" value="RGS_subdomain_2"/>
</dbReference>
<dbReference type="Gene3D" id="1.10.167.10">
    <property type="entry name" value="Regulator of G-protein Signalling 4, domain 2"/>
    <property type="match status" value="1"/>
</dbReference>
<dbReference type="EMBL" id="CM003529">
    <property type="protein sequence ID" value="RCV10997.1"/>
    <property type="molecule type" value="Genomic_DNA"/>
</dbReference>
<evidence type="ECO:0000313" key="3">
    <source>
        <dbReference type="EMBL" id="RCV10997.1"/>
    </source>
</evidence>
<reference evidence="3" key="1">
    <citation type="journal article" date="2012" name="Nat. Biotechnol.">
        <title>Reference genome sequence of the model plant Setaria.</title>
        <authorList>
            <person name="Bennetzen J.L."/>
            <person name="Schmutz J."/>
            <person name="Wang H."/>
            <person name="Percifield R."/>
            <person name="Hawkins J."/>
            <person name="Pontaroli A.C."/>
            <person name="Estep M."/>
            <person name="Feng L."/>
            <person name="Vaughn J.N."/>
            <person name="Grimwood J."/>
            <person name="Jenkins J."/>
            <person name="Barry K."/>
            <person name="Lindquist E."/>
            <person name="Hellsten U."/>
            <person name="Deshpande S."/>
            <person name="Wang X."/>
            <person name="Wu X."/>
            <person name="Mitros T."/>
            <person name="Triplett J."/>
            <person name="Yang X."/>
            <person name="Ye C.Y."/>
            <person name="Mauro-Herrera M."/>
            <person name="Wang L."/>
            <person name="Li P."/>
            <person name="Sharma M."/>
            <person name="Sharma R."/>
            <person name="Ronald P.C."/>
            <person name="Panaud O."/>
            <person name="Kellogg E.A."/>
            <person name="Brutnell T.P."/>
            <person name="Doust A.N."/>
            <person name="Tuskan G.A."/>
            <person name="Rokhsar D."/>
            <person name="Devos K.M."/>
        </authorList>
    </citation>
    <scope>NUCLEOTIDE SEQUENCE [LARGE SCALE GENOMIC DNA]</scope>
    <source>
        <strain evidence="3">Yugu1</strain>
    </source>
</reference>
<dbReference type="PANTHER" id="PTHR10845">
    <property type="entry name" value="REGULATOR OF G PROTEIN SIGNALING"/>
    <property type="match status" value="1"/>
</dbReference>
<dbReference type="PROSITE" id="PS50132">
    <property type="entry name" value="RGS"/>
    <property type="match status" value="1"/>
</dbReference>
<evidence type="ECO:0000259" key="2">
    <source>
        <dbReference type="PROSITE" id="PS50132"/>
    </source>
</evidence>
<gene>
    <name evidence="3" type="ORF">SETIT_2G153100v2</name>
</gene>
<sequence length="449" mass="51032">MAGGCALSGGCPTDFAAFAIASAVLALLIFRALFPFIYRKGKRTGVWLVIVQIIGSTDLLLSLVMSMNFLKLKLGHPWKSCYLWAVWAEGPFGFGLLISCRIVQGFQLYHVFVKHRLPPIRPSIILVVILLPWICGAAVFHWNKPLNHRCHMQAQWVIPVMCIHGFYIAGLIVITLSIRHIEFRFSEFKDLLQAIIVSTIAVGFWIVAYVLNEIHEDIAWIQVFSRFSLLVMASILVLLFFSMSISQPLHSQISLGKQESTAFMTMGEALGITDRGSVKKINATHFDSNQPLDKLLEDKRFRMSFMSFADSCLAGESVHFYEEVYDLKKIHLDDSIRRIYMARHIIEKYIDAGAEMEINISHRTRQEILGTPDLTHPNLFDSAVSEILQLIKMNLAKDYWSSLHFAKLKEDIERGPNGPELMPLDYSPRVTFVRCTDDPFYEEHAATCN</sequence>
<reference evidence="3" key="2">
    <citation type="submission" date="2015-07" db="EMBL/GenBank/DDBJ databases">
        <authorList>
            <person name="Noorani M."/>
        </authorList>
    </citation>
    <scope>NUCLEOTIDE SEQUENCE</scope>
    <source>
        <strain evidence="3">Yugu1</strain>
    </source>
</reference>
<dbReference type="PANTHER" id="PTHR10845:SF192">
    <property type="entry name" value="DOUBLE HIT, ISOFORM B"/>
    <property type="match status" value="1"/>
</dbReference>
<dbReference type="InterPro" id="IPR036305">
    <property type="entry name" value="RGS_sf"/>
</dbReference>
<dbReference type="Pfam" id="PF00615">
    <property type="entry name" value="RGS"/>
    <property type="match status" value="1"/>
</dbReference>
<feature type="transmembrane region" description="Helical" evidence="1">
    <location>
        <begin position="82"/>
        <end position="103"/>
    </location>
</feature>
<dbReference type="SUPFAM" id="SSF48097">
    <property type="entry name" value="Regulator of G-protein signaling, RGS"/>
    <property type="match status" value="1"/>
</dbReference>
<dbReference type="STRING" id="4555.A0A368PYY2"/>
<organism evidence="3">
    <name type="scientific">Setaria italica</name>
    <name type="common">Foxtail millet</name>
    <name type="synonym">Panicum italicum</name>
    <dbReference type="NCBI Taxonomy" id="4555"/>
    <lineage>
        <taxon>Eukaryota</taxon>
        <taxon>Viridiplantae</taxon>
        <taxon>Streptophyta</taxon>
        <taxon>Embryophyta</taxon>
        <taxon>Tracheophyta</taxon>
        <taxon>Spermatophyta</taxon>
        <taxon>Magnoliopsida</taxon>
        <taxon>Liliopsida</taxon>
        <taxon>Poales</taxon>
        <taxon>Poaceae</taxon>
        <taxon>PACMAD clade</taxon>
        <taxon>Panicoideae</taxon>
        <taxon>Panicodae</taxon>
        <taxon>Paniceae</taxon>
        <taxon>Cenchrinae</taxon>
        <taxon>Setaria</taxon>
    </lineage>
</organism>
<feature type="transmembrane region" description="Helical" evidence="1">
    <location>
        <begin position="190"/>
        <end position="211"/>
    </location>
</feature>
<keyword evidence="1" id="KW-0812">Transmembrane</keyword>
<proteinExistence type="predicted"/>
<dbReference type="SMART" id="SM00315">
    <property type="entry name" value="RGS"/>
    <property type="match status" value="1"/>
</dbReference>